<dbReference type="Gene3D" id="1.10.510.10">
    <property type="entry name" value="Transferase(Phosphotransferase) domain 1"/>
    <property type="match status" value="1"/>
</dbReference>
<sequence length="255" mass="29005">MTPPKLECLVRAKEFLARLQRRPSSQSLPILRLPPYRIIDLWYTNPMEVAPLLIIKVRYRGRRFTIIVDPDKFEGSPARELEFRRFSSPPATSAHASKARTTTWSRYGLEIWECNLYAKDERLLPDLTPLRFWTLFGIAQSCRGLAAGLLFYHVPAGMPLREALACCDEDDEDELAAWAGAIAATVEALHARGAVWGNAVEDNIVVDEDGEVWLTEHEELWVDQASDTEMERDWNIVRLIQERIEGVRAAIGEDG</sequence>
<protein>
    <recommendedName>
        <fullName evidence="3">Protein kinase domain-containing protein</fullName>
    </recommendedName>
</protein>
<evidence type="ECO:0000313" key="1">
    <source>
        <dbReference type="EMBL" id="KAJ4159417.1"/>
    </source>
</evidence>
<comment type="caution">
    <text evidence="1">The sequence shown here is derived from an EMBL/GenBank/DDBJ whole genome shotgun (WGS) entry which is preliminary data.</text>
</comment>
<dbReference type="KEGG" id="amus:LMH87_008319"/>
<keyword evidence="2" id="KW-1185">Reference proteome</keyword>
<dbReference type="GeneID" id="80895478"/>
<dbReference type="EMBL" id="JAJHUN010000005">
    <property type="protein sequence ID" value="KAJ4159417.1"/>
    <property type="molecule type" value="Genomic_DNA"/>
</dbReference>
<name>A0A9W8QKX4_AKAMU</name>
<proteinExistence type="predicted"/>
<evidence type="ECO:0000313" key="2">
    <source>
        <dbReference type="Proteomes" id="UP001144673"/>
    </source>
</evidence>
<evidence type="ECO:0008006" key="3">
    <source>
        <dbReference type="Google" id="ProtNLM"/>
    </source>
</evidence>
<dbReference type="AlphaFoldDB" id="A0A9W8QKX4"/>
<organism evidence="1 2">
    <name type="scientific">Akanthomyces muscarius</name>
    <name type="common">Entomopathogenic fungus</name>
    <name type="synonym">Lecanicillium muscarium</name>
    <dbReference type="NCBI Taxonomy" id="2231603"/>
    <lineage>
        <taxon>Eukaryota</taxon>
        <taxon>Fungi</taxon>
        <taxon>Dikarya</taxon>
        <taxon>Ascomycota</taxon>
        <taxon>Pezizomycotina</taxon>
        <taxon>Sordariomycetes</taxon>
        <taxon>Hypocreomycetidae</taxon>
        <taxon>Hypocreales</taxon>
        <taxon>Cordycipitaceae</taxon>
        <taxon>Akanthomyces</taxon>
    </lineage>
</organism>
<gene>
    <name evidence="1" type="ORF">LMH87_008319</name>
</gene>
<dbReference type="Proteomes" id="UP001144673">
    <property type="component" value="Unassembled WGS sequence"/>
</dbReference>
<dbReference type="RefSeq" id="XP_056057416.1">
    <property type="nucleotide sequence ID" value="XM_056197014.1"/>
</dbReference>
<reference evidence="1" key="1">
    <citation type="journal article" date="2023" name="Access Microbiol">
        <title>De-novo genome assembly for Akanthomyces muscarius, a biocontrol agent of insect agricultural pests.</title>
        <authorList>
            <person name="Erdos Z."/>
            <person name="Studholme D.J."/>
            <person name="Raymond B."/>
            <person name="Sharma M."/>
        </authorList>
    </citation>
    <scope>NUCLEOTIDE SEQUENCE</scope>
    <source>
        <strain evidence="1">Ve6</strain>
    </source>
</reference>
<accession>A0A9W8QKX4</accession>
<dbReference type="InterPro" id="IPR011009">
    <property type="entry name" value="Kinase-like_dom_sf"/>
</dbReference>
<dbReference type="SUPFAM" id="SSF56112">
    <property type="entry name" value="Protein kinase-like (PK-like)"/>
    <property type="match status" value="1"/>
</dbReference>